<feature type="domain" description="Cyclic nucleotide-binding" evidence="2">
    <location>
        <begin position="447"/>
        <end position="533"/>
    </location>
</feature>
<dbReference type="InterPro" id="IPR050397">
    <property type="entry name" value="Env_Response_Regulators"/>
</dbReference>
<dbReference type="GO" id="GO:0016787">
    <property type="term" value="F:hydrolase activity"/>
    <property type="evidence" value="ECO:0007669"/>
    <property type="project" value="UniProtKB-ARBA"/>
</dbReference>
<evidence type="ECO:0000259" key="2">
    <source>
        <dbReference type="PROSITE" id="PS50042"/>
    </source>
</evidence>
<dbReference type="InterPro" id="IPR000595">
    <property type="entry name" value="cNMP-bd_dom"/>
</dbReference>
<name>A0A4P9YU52_9FUNG</name>
<sequence length="778" mass="86616">DYGPQQTAAAIERADIVFRATTDTTLAVIPAEAFKRVTEKFPSASAHMVQVILTRFQRVTFRTMENYLGLTKELLKIERKLGEMAMYDLPPHFHQHGGLERLRQQFLGGNRLRPAAPGDDDIAWEPHGVAEASNGSQEGARGPRNGKLPRTPFRLDRDVERLCEQSSKEPRPALERTPSGRATAASTPKFEPYSAADEQYLREQAFELIKKSLGMLSTGVDLVQLRVESRTSSASADDAAAGNVSGYEPFPHAMSPIQNSPRAFEGLAMSRDTSVDGTTITPSLSPPTSRIVPELRNDVRIMFFPKGATLVKQNQRNMGIYLVIDGVLDIYADKPHLWGSNGQQSPQPARKSSPAQKTPPLLGGKMKPATRQKSLFLIRPGGVVGYLSALTGHSSFVNVRASTDTFVAYLPKESLDRMVERYPNVLLTLAKRLITVLSPLVLHIDFALEWVQVNAGQILYQQRDDSDSIYVVLNGRLRSITEGDRSFNLFREHGLDESIGELEVLTDSPRSSTLYAIRDSELARLPKTLFMALSLRHPEISIQMSRIIALRTHHQQHCEPSDSPARAVLPQGGQGDFGRNNVNLKTIALLPVSAEVPILQFAKRLNEALENVGATALRLDHTTITSVLGRHAFSKLGKLKLMHWLAEQEENYRIVLYVADSGVTSPWTQRCIRQADCILLVGLGDGDPAIGEYERALLGMKSTARKELVLLHSERSCQPKSTRAWLKMPLSKRPIMIGNVRRKKTFLNLHLHIQDYWRNSANKKPPTPYTGIRSDFAR</sequence>
<dbReference type="AlphaFoldDB" id="A0A4P9YU52"/>
<dbReference type="GO" id="GO:0003700">
    <property type="term" value="F:DNA-binding transcription factor activity"/>
    <property type="evidence" value="ECO:0007669"/>
    <property type="project" value="TreeGrafter"/>
</dbReference>
<feature type="non-terminal residue" evidence="3">
    <location>
        <position position="1"/>
    </location>
</feature>
<dbReference type="InterPro" id="IPR018490">
    <property type="entry name" value="cNMP-bd_dom_sf"/>
</dbReference>
<reference evidence="4" key="1">
    <citation type="journal article" date="2018" name="Nat. Microbiol.">
        <title>Leveraging single-cell genomics to expand the fungal tree of life.</title>
        <authorList>
            <person name="Ahrendt S.R."/>
            <person name="Quandt C.A."/>
            <person name="Ciobanu D."/>
            <person name="Clum A."/>
            <person name="Salamov A."/>
            <person name="Andreopoulos B."/>
            <person name="Cheng J.F."/>
            <person name="Woyke T."/>
            <person name="Pelin A."/>
            <person name="Henrissat B."/>
            <person name="Reynolds N.K."/>
            <person name="Benny G.L."/>
            <person name="Smith M.E."/>
            <person name="James T.Y."/>
            <person name="Grigoriev I.V."/>
        </authorList>
    </citation>
    <scope>NUCLEOTIDE SEQUENCE [LARGE SCALE GENOMIC DNA]</scope>
    <source>
        <strain evidence="4">Benny S71-1</strain>
    </source>
</reference>
<dbReference type="SMART" id="SM00100">
    <property type="entry name" value="cNMP"/>
    <property type="match status" value="2"/>
</dbReference>
<dbReference type="SUPFAM" id="SSF51206">
    <property type="entry name" value="cAMP-binding domain-like"/>
    <property type="match status" value="3"/>
</dbReference>
<dbReference type="Gene3D" id="2.60.120.10">
    <property type="entry name" value="Jelly Rolls"/>
    <property type="match status" value="3"/>
</dbReference>
<accession>A0A4P9YU52</accession>
<feature type="region of interest" description="Disordered" evidence="1">
    <location>
        <begin position="338"/>
        <end position="367"/>
    </location>
</feature>
<evidence type="ECO:0000256" key="1">
    <source>
        <dbReference type="SAM" id="MobiDB-lite"/>
    </source>
</evidence>
<organism evidence="3 4">
    <name type="scientific">Syncephalis pseudoplumigaleata</name>
    <dbReference type="NCBI Taxonomy" id="1712513"/>
    <lineage>
        <taxon>Eukaryota</taxon>
        <taxon>Fungi</taxon>
        <taxon>Fungi incertae sedis</taxon>
        <taxon>Zoopagomycota</taxon>
        <taxon>Zoopagomycotina</taxon>
        <taxon>Zoopagomycetes</taxon>
        <taxon>Zoopagales</taxon>
        <taxon>Piptocephalidaceae</taxon>
        <taxon>Syncephalis</taxon>
    </lineage>
</organism>
<proteinExistence type="predicted"/>
<evidence type="ECO:0000313" key="4">
    <source>
        <dbReference type="Proteomes" id="UP000278143"/>
    </source>
</evidence>
<dbReference type="PROSITE" id="PS50042">
    <property type="entry name" value="CNMP_BINDING_3"/>
    <property type="match status" value="2"/>
</dbReference>
<dbReference type="Pfam" id="PF00027">
    <property type="entry name" value="cNMP_binding"/>
    <property type="match status" value="1"/>
</dbReference>
<dbReference type="GO" id="GO:0005829">
    <property type="term" value="C:cytosol"/>
    <property type="evidence" value="ECO:0007669"/>
    <property type="project" value="TreeGrafter"/>
</dbReference>
<feature type="domain" description="Cyclic nucleotide-binding" evidence="2">
    <location>
        <begin position="294"/>
        <end position="419"/>
    </location>
</feature>
<dbReference type="InterPro" id="IPR056556">
    <property type="entry name" value="NTE1_P-loop_dom"/>
</dbReference>
<feature type="compositionally biased region" description="Basic and acidic residues" evidence="1">
    <location>
        <begin position="153"/>
        <end position="174"/>
    </location>
</feature>
<gene>
    <name evidence="3" type="ORF">SYNPS1DRAFT_24704</name>
</gene>
<dbReference type="InterPro" id="IPR014710">
    <property type="entry name" value="RmlC-like_jellyroll"/>
</dbReference>
<evidence type="ECO:0000313" key="3">
    <source>
        <dbReference type="EMBL" id="RKP23278.1"/>
    </source>
</evidence>
<protein>
    <recommendedName>
        <fullName evidence="2">Cyclic nucleotide-binding domain-containing protein</fullName>
    </recommendedName>
</protein>
<dbReference type="Proteomes" id="UP000278143">
    <property type="component" value="Unassembled WGS sequence"/>
</dbReference>
<dbReference type="EMBL" id="KZ991139">
    <property type="protein sequence ID" value="RKP23278.1"/>
    <property type="molecule type" value="Genomic_DNA"/>
</dbReference>
<keyword evidence="4" id="KW-1185">Reference proteome</keyword>
<dbReference type="CDD" id="cd00038">
    <property type="entry name" value="CAP_ED"/>
    <property type="match status" value="2"/>
</dbReference>
<dbReference type="PANTHER" id="PTHR24567:SF26">
    <property type="entry name" value="REGULATORY PROTEIN YEIL"/>
    <property type="match status" value="1"/>
</dbReference>
<dbReference type="Pfam" id="PF24179">
    <property type="entry name" value="NTE_Ploop"/>
    <property type="match status" value="1"/>
</dbReference>
<feature type="region of interest" description="Disordered" evidence="1">
    <location>
        <begin position="131"/>
        <end position="190"/>
    </location>
</feature>
<dbReference type="PANTHER" id="PTHR24567">
    <property type="entry name" value="CRP FAMILY TRANSCRIPTIONAL REGULATORY PROTEIN"/>
    <property type="match status" value="1"/>
</dbReference>
<dbReference type="OrthoDB" id="5595000at2759"/>